<feature type="transmembrane region" description="Helical" evidence="5">
    <location>
        <begin position="191"/>
        <end position="211"/>
    </location>
</feature>
<feature type="transmembrane region" description="Helical" evidence="5">
    <location>
        <begin position="88"/>
        <end position="112"/>
    </location>
</feature>
<feature type="transmembrane region" description="Helical" evidence="5">
    <location>
        <begin position="132"/>
        <end position="152"/>
    </location>
</feature>
<dbReference type="InterPro" id="IPR006838">
    <property type="entry name" value="ADTRP_AIG1"/>
</dbReference>
<evidence type="ECO:0000256" key="5">
    <source>
        <dbReference type="SAM" id="Phobius"/>
    </source>
</evidence>
<dbReference type="EMBL" id="JAGMVJ010000006">
    <property type="protein sequence ID" value="KAH7089528.1"/>
    <property type="molecule type" value="Genomic_DNA"/>
</dbReference>
<dbReference type="AlphaFoldDB" id="A0A8K0RC25"/>
<keyword evidence="4 5" id="KW-0472">Membrane</keyword>
<protein>
    <submittedName>
        <fullName evidence="6">Uncharacterized protein</fullName>
    </submittedName>
</protein>
<dbReference type="PANTHER" id="PTHR12242">
    <property type="entry name" value="OS02G0130600 PROTEIN-RELATED"/>
    <property type="match status" value="1"/>
</dbReference>
<keyword evidence="7" id="KW-1185">Reference proteome</keyword>
<dbReference type="GO" id="GO:0016020">
    <property type="term" value="C:membrane"/>
    <property type="evidence" value="ECO:0007669"/>
    <property type="project" value="InterPro"/>
</dbReference>
<proteinExistence type="predicted"/>
<dbReference type="OrthoDB" id="419711at2759"/>
<feature type="transmembrane region" description="Helical" evidence="5">
    <location>
        <begin position="32"/>
        <end position="56"/>
    </location>
</feature>
<evidence type="ECO:0000313" key="6">
    <source>
        <dbReference type="EMBL" id="KAH7089528.1"/>
    </source>
</evidence>
<evidence type="ECO:0000313" key="7">
    <source>
        <dbReference type="Proteomes" id="UP000813461"/>
    </source>
</evidence>
<evidence type="ECO:0000256" key="3">
    <source>
        <dbReference type="ARBA" id="ARBA00022989"/>
    </source>
</evidence>
<keyword evidence="3 5" id="KW-1133">Transmembrane helix</keyword>
<comment type="caution">
    <text evidence="6">The sequence shown here is derived from an EMBL/GenBank/DDBJ whole genome shotgun (WGS) entry which is preliminary data.</text>
</comment>
<name>A0A8K0RC25_9PLEO</name>
<accession>A0A8K0RC25</accession>
<organism evidence="6 7">
    <name type="scientific">Paraphoma chrysanthemicola</name>
    <dbReference type="NCBI Taxonomy" id="798071"/>
    <lineage>
        <taxon>Eukaryota</taxon>
        <taxon>Fungi</taxon>
        <taxon>Dikarya</taxon>
        <taxon>Ascomycota</taxon>
        <taxon>Pezizomycotina</taxon>
        <taxon>Dothideomycetes</taxon>
        <taxon>Pleosporomycetidae</taxon>
        <taxon>Pleosporales</taxon>
        <taxon>Pleosporineae</taxon>
        <taxon>Phaeosphaeriaceae</taxon>
        <taxon>Paraphoma</taxon>
    </lineage>
</organism>
<feature type="transmembrane region" description="Helical" evidence="5">
    <location>
        <begin position="232"/>
        <end position="254"/>
    </location>
</feature>
<dbReference type="GO" id="GO:0012505">
    <property type="term" value="C:endomembrane system"/>
    <property type="evidence" value="ECO:0007669"/>
    <property type="project" value="UniProtKB-SubCell"/>
</dbReference>
<reference evidence="6" key="1">
    <citation type="journal article" date="2021" name="Nat. Commun.">
        <title>Genetic determinants of endophytism in the Arabidopsis root mycobiome.</title>
        <authorList>
            <person name="Mesny F."/>
            <person name="Miyauchi S."/>
            <person name="Thiergart T."/>
            <person name="Pickel B."/>
            <person name="Atanasova L."/>
            <person name="Karlsson M."/>
            <person name="Huettel B."/>
            <person name="Barry K.W."/>
            <person name="Haridas S."/>
            <person name="Chen C."/>
            <person name="Bauer D."/>
            <person name="Andreopoulos W."/>
            <person name="Pangilinan J."/>
            <person name="LaButti K."/>
            <person name="Riley R."/>
            <person name="Lipzen A."/>
            <person name="Clum A."/>
            <person name="Drula E."/>
            <person name="Henrissat B."/>
            <person name="Kohler A."/>
            <person name="Grigoriev I.V."/>
            <person name="Martin F.M."/>
            <person name="Hacquard S."/>
        </authorList>
    </citation>
    <scope>NUCLEOTIDE SEQUENCE</scope>
    <source>
        <strain evidence="6">MPI-SDFR-AT-0120</strain>
    </source>
</reference>
<evidence type="ECO:0000256" key="1">
    <source>
        <dbReference type="ARBA" id="ARBA00004127"/>
    </source>
</evidence>
<gene>
    <name evidence="6" type="ORF">FB567DRAFT_618730</name>
</gene>
<evidence type="ECO:0000256" key="2">
    <source>
        <dbReference type="ARBA" id="ARBA00022692"/>
    </source>
</evidence>
<keyword evidence="2 5" id="KW-0812">Transmembrane</keyword>
<feature type="transmembrane region" description="Helical" evidence="5">
    <location>
        <begin position="164"/>
        <end position="185"/>
    </location>
</feature>
<evidence type="ECO:0000256" key="4">
    <source>
        <dbReference type="ARBA" id="ARBA00023136"/>
    </source>
</evidence>
<dbReference type="Proteomes" id="UP000813461">
    <property type="component" value="Unassembled WGS sequence"/>
</dbReference>
<dbReference type="Pfam" id="PF04750">
    <property type="entry name" value="Far-17a_AIG1"/>
    <property type="match status" value="1"/>
</dbReference>
<comment type="subcellular location">
    <subcellularLocation>
        <location evidence="1">Endomembrane system</location>
        <topology evidence="1">Multi-pass membrane protein</topology>
    </subcellularLocation>
</comment>
<sequence length="308" mass="35122">MKLFSYAAWGIDSATGFDPNKTFVRSHFVSPLILACIRAVLCIYSFTTIVTCYTWLAHRTATISLKDVNIGSYTIQQSEDAIGQSFSFFTYLTFWSLGFYFLISSIHTFTYAFRQRTWLHNWPKPLQLAHSLYYSSITSFPFLVTIVFWGTMNSGWPAGRFEQWINISVHGLNSVFAIVEIVLPATQAPPITHLSIVLLVLSVYLGLAYLTRYTQGFYVYEWMNPAHGNASVILHVLGYAGGMIAIFVIVRYAIIVRNTVVEKMELRRGEGLREKAIKLDDRSDTWSARVEIVRPVPMKRSAQYSSWV</sequence>
<dbReference type="PANTHER" id="PTHR12242:SF1">
    <property type="entry name" value="MYND-TYPE DOMAIN-CONTAINING PROTEIN"/>
    <property type="match status" value="1"/>
</dbReference>